<name>A0AAD7E4E6_9AGAR</name>
<keyword evidence="1 3" id="KW-0238">DNA-binding</keyword>
<dbReference type="PANTHER" id="PTHR10270">
    <property type="entry name" value="SOX TRANSCRIPTION FACTOR"/>
    <property type="match status" value="1"/>
</dbReference>
<feature type="compositionally biased region" description="Basic and acidic residues" evidence="4">
    <location>
        <begin position="63"/>
        <end position="77"/>
    </location>
</feature>
<dbReference type="Proteomes" id="UP001219525">
    <property type="component" value="Unassembled WGS sequence"/>
</dbReference>
<evidence type="ECO:0000256" key="1">
    <source>
        <dbReference type="ARBA" id="ARBA00023125"/>
    </source>
</evidence>
<comment type="caution">
    <text evidence="6">The sequence shown here is derived from an EMBL/GenBank/DDBJ whole genome shotgun (WGS) entry which is preliminary data.</text>
</comment>
<feature type="region of interest" description="Disordered" evidence="4">
    <location>
        <begin position="19"/>
        <end position="40"/>
    </location>
</feature>
<dbReference type="EMBL" id="JARJCW010000003">
    <property type="protein sequence ID" value="KAJ7226967.1"/>
    <property type="molecule type" value="Genomic_DNA"/>
</dbReference>
<dbReference type="GO" id="GO:0030154">
    <property type="term" value="P:cell differentiation"/>
    <property type="evidence" value="ECO:0007669"/>
    <property type="project" value="TreeGrafter"/>
</dbReference>
<dbReference type="PROSITE" id="PS50118">
    <property type="entry name" value="HMG_BOX_2"/>
    <property type="match status" value="1"/>
</dbReference>
<evidence type="ECO:0000256" key="3">
    <source>
        <dbReference type="PROSITE-ProRule" id="PRU00267"/>
    </source>
</evidence>
<protein>
    <recommendedName>
        <fullName evidence="5">HMG box domain-containing protein</fullName>
    </recommendedName>
</protein>
<dbReference type="GO" id="GO:0005634">
    <property type="term" value="C:nucleus"/>
    <property type="evidence" value="ECO:0007669"/>
    <property type="project" value="UniProtKB-UniRule"/>
</dbReference>
<dbReference type="SMART" id="SM00398">
    <property type="entry name" value="HMG"/>
    <property type="match status" value="1"/>
</dbReference>
<organism evidence="6 7">
    <name type="scientific">Mycena pura</name>
    <dbReference type="NCBI Taxonomy" id="153505"/>
    <lineage>
        <taxon>Eukaryota</taxon>
        <taxon>Fungi</taxon>
        <taxon>Dikarya</taxon>
        <taxon>Basidiomycota</taxon>
        <taxon>Agaricomycotina</taxon>
        <taxon>Agaricomycetes</taxon>
        <taxon>Agaricomycetidae</taxon>
        <taxon>Agaricales</taxon>
        <taxon>Marasmiineae</taxon>
        <taxon>Mycenaceae</taxon>
        <taxon>Mycena</taxon>
    </lineage>
</organism>
<feature type="DNA-binding region" description="HMG box" evidence="3">
    <location>
        <begin position="76"/>
        <end position="142"/>
    </location>
</feature>
<dbReference type="AlphaFoldDB" id="A0AAD7E4E6"/>
<dbReference type="InterPro" id="IPR036910">
    <property type="entry name" value="HMG_box_dom_sf"/>
</dbReference>
<sequence length="145" mass="16523">MAPVFSTFSMDAPMRTPLAKTYPAAQTNTAPPPQTPSAPYYYSADDLSMSAFSSPTAGLPTGAEERRPKRGDDDYVRRPPNAFMLFRSCFCSSWKWRKQPQGNLNSMASQQWKALSPEKRATWEALAKEKKKEHETRHPNYKYRP</sequence>
<proteinExistence type="predicted"/>
<feature type="compositionally biased region" description="Basic and acidic residues" evidence="4">
    <location>
        <begin position="126"/>
        <end position="138"/>
    </location>
</feature>
<keyword evidence="7" id="KW-1185">Reference proteome</keyword>
<evidence type="ECO:0000259" key="5">
    <source>
        <dbReference type="PROSITE" id="PS50118"/>
    </source>
</evidence>
<feature type="region of interest" description="Disordered" evidence="4">
    <location>
        <begin position="52"/>
        <end position="77"/>
    </location>
</feature>
<dbReference type="GO" id="GO:0001228">
    <property type="term" value="F:DNA-binding transcription activator activity, RNA polymerase II-specific"/>
    <property type="evidence" value="ECO:0007669"/>
    <property type="project" value="TreeGrafter"/>
</dbReference>
<dbReference type="InterPro" id="IPR009071">
    <property type="entry name" value="HMG_box_dom"/>
</dbReference>
<dbReference type="SUPFAM" id="SSF47095">
    <property type="entry name" value="HMG-box"/>
    <property type="match status" value="1"/>
</dbReference>
<keyword evidence="3" id="KW-0539">Nucleus</keyword>
<dbReference type="InterPro" id="IPR050140">
    <property type="entry name" value="SRY-related_HMG-box_TF-like"/>
</dbReference>
<gene>
    <name evidence="6" type="ORF">GGX14DRAFT_510467</name>
</gene>
<feature type="non-terminal residue" evidence="6">
    <location>
        <position position="1"/>
    </location>
</feature>
<evidence type="ECO:0000313" key="7">
    <source>
        <dbReference type="Proteomes" id="UP001219525"/>
    </source>
</evidence>
<dbReference type="GO" id="GO:0000978">
    <property type="term" value="F:RNA polymerase II cis-regulatory region sequence-specific DNA binding"/>
    <property type="evidence" value="ECO:0007669"/>
    <property type="project" value="TreeGrafter"/>
</dbReference>
<keyword evidence="2" id="KW-0804">Transcription</keyword>
<evidence type="ECO:0000256" key="2">
    <source>
        <dbReference type="ARBA" id="ARBA00023163"/>
    </source>
</evidence>
<accession>A0AAD7E4E6</accession>
<dbReference type="Gene3D" id="1.10.30.10">
    <property type="entry name" value="High mobility group box domain"/>
    <property type="match status" value="1"/>
</dbReference>
<dbReference type="CDD" id="cd01389">
    <property type="entry name" value="HMG-box_ROX1-like"/>
    <property type="match status" value="1"/>
</dbReference>
<evidence type="ECO:0000256" key="4">
    <source>
        <dbReference type="SAM" id="MobiDB-lite"/>
    </source>
</evidence>
<dbReference type="PANTHER" id="PTHR10270:SF161">
    <property type="entry name" value="SEX-DETERMINING REGION Y PROTEIN"/>
    <property type="match status" value="1"/>
</dbReference>
<reference evidence="6" key="1">
    <citation type="submission" date="2023-03" db="EMBL/GenBank/DDBJ databases">
        <title>Massive genome expansion in bonnet fungi (Mycena s.s.) driven by repeated elements and novel gene families across ecological guilds.</title>
        <authorList>
            <consortium name="Lawrence Berkeley National Laboratory"/>
            <person name="Harder C.B."/>
            <person name="Miyauchi S."/>
            <person name="Viragh M."/>
            <person name="Kuo A."/>
            <person name="Thoen E."/>
            <person name="Andreopoulos B."/>
            <person name="Lu D."/>
            <person name="Skrede I."/>
            <person name="Drula E."/>
            <person name="Henrissat B."/>
            <person name="Morin E."/>
            <person name="Kohler A."/>
            <person name="Barry K."/>
            <person name="LaButti K."/>
            <person name="Morin E."/>
            <person name="Salamov A."/>
            <person name="Lipzen A."/>
            <person name="Mereny Z."/>
            <person name="Hegedus B."/>
            <person name="Baldrian P."/>
            <person name="Stursova M."/>
            <person name="Weitz H."/>
            <person name="Taylor A."/>
            <person name="Grigoriev I.V."/>
            <person name="Nagy L.G."/>
            <person name="Martin F."/>
            <person name="Kauserud H."/>
        </authorList>
    </citation>
    <scope>NUCLEOTIDE SEQUENCE</scope>
    <source>
        <strain evidence="6">9144</strain>
    </source>
</reference>
<feature type="domain" description="HMG box" evidence="5">
    <location>
        <begin position="76"/>
        <end position="142"/>
    </location>
</feature>
<dbReference type="Pfam" id="PF00505">
    <property type="entry name" value="HMG_box"/>
    <property type="match status" value="1"/>
</dbReference>
<feature type="region of interest" description="Disordered" evidence="4">
    <location>
        <begin position="126"/>
        <end position="145"/>
    </location>
</feature>
<evidence type="ECO:0000313" key="6">
    <source>
        <dbReference type="EMBL" id="KAJ7226967.1"/>
    </source>
</evidence>